<evidence type="ECO:0000256" key="5">
    <source>
        <dbReference type="ARBA" id="ARBA00022729"/>
    </source>
</evidence>
<accession>A0A6P6CTA6</accession>
<feature type="transmembrane region" description="Helical" evidence="13">
    <location>
        <begin position="689"/>
        <end position="714"/>
    </location>
</feature>
<dbReference type="SUPFAM" id="SSF49313">
    <property type="entry name" value="Cadherin-like"/>
    <property type="match status" value="6"/>
</dbReference>
<feature type="chain" id="PRO_5028116630" evidence="14">
    <location>
        <begin position="30"/>
        <end position="819"/>
    </location>
</feature>
<dbReference type="FunFam" id="2.60.40.60:FF:000018">
    <property type="entry name" value="Protocadherin gamma c3"/>
    <property type="match status" value="1"/>
</dbReference>
<dbReference type="PANTHER" id="PTHR24028">
    <property type="entry name" value="CADHERIN-87A"/>
    <property type="match status" value="1"/>
</dbReference>
<evidence type="ECO:0000256" key="9">
    <source>
        <dbReference type="ARBA" id="ARBA00022989"/>
    </source>
</evidence>
<dbReference type="Pfam" id="PF00028">
    <property type="entry name" value="Cadherin"/>
    <property type="match status" value="5"/>
</dbReference>
<dbReference type="InterPro" id="IPR013164">
    <property type="entry name" value="Cadherin_N"/>
</dbReference>
<comment type="function">
    <text evidence="1">Potential calcium-dependent cell-adhesion protein. May be involved in the establishment and maintenance of specific neuronal connections in the brain.</text>
</comment>
<dbReference type="SMART" id="SM00112">
    <property type="entry name" value="CA"/>
    <property type="match status" value="6"/>
</dbReference>
<evidence type="ECO:0000313" key="17">
    <source>
        <dbReference type="RefSeq" id="XP_023390647.1"/>
    </source>
</evidence>
<keyword evidence="7 12" id="KW-0106">Calcium</keyword>
<keyword evidence="8" id="KW-0130">Cell adhesion</keyword>
<feature type="domain" description="Cadherin" evidence="15">
    <location>
        <begin position="453"/>
        <end position="562"/>
    </location>
</feature>
<keyword evidence="5 14" id="KW-0732">Signal</keyword>
<dbReference type="InterPro" id="IPR020894">
    <property type="entry name" value="Cadherin_CS"/>
</dbReference>
<evidence type="ECO:0000256" key="12">
    <source>
        <dbReference type="PROSITE-ProRule" id="PRU00043"/>
    </source>
</evidence>
<dbReference type="FunFam" id="2.60.40.60:FF:000006">
    <property type="entry name" value="Protocadherin alpha 2"/>
    <property type="match status" value="1"/>
</dbReference>
<dbReference type="InterPro" id="IPR002126">
    <property type="entry name" value="Cadherin-like_dom"/>
</dbReference>
<feature type="domain" description="Cadherin" evidence="15">
    <location>
        <begin position="348"/>
        <end position="452"/>
    </location>
</feature>
<dbReference type="FunFam" id="2.60.40.60:FF:000129">
    <property type="entry name" value="protocadherin alpha-C2 isoform X1"/>
    <property type="match status" value="1"/>
</dbReference>
<feature type="domain" description="Cadherin" evidence="15">
    <location>
        <begin position="134"/>
        <end position="242"/>
    </location>
</feature>
<dbReference type="InterPro" id="IPR032455">
    <property type="entry name" value="Cadherin_C"/>
</dbReference>
<feature type="domain" description="Cadherin" evidence="15">
    <location>
        <begin position="75"/>
        <end position="133"/>
    </location>
</feature>
<evidence type="ECO:0000256" key="14">
    <source>
        <dbReference type="SAM" id="SignalP"/>
    </source>
</evidence>
<evidence type="ECO:0000256" key="3">
    <source>
        <dbReference type="ARBA" id="ARBA00022475"/>
    </source>
</evidence>
<reference evidence="17" key="1">
    <citation type="submission" date="2025-08" db="UniProtKB">
        <authorList>
            <consortium name="RefSeq"/>
        </authorList>
    </citation>
    <scope>IDENTIFICATION</scope>
    <source>
        <tissue evidence="17">Kidney</tissue>
    </source>
</reference>
<keyword evidence="4 13" id="KW-0812">Transmembrane</keyword>
<evidence type="ECO:0000259" key="15">
    <source>
        <dbReference type="PROSITE" id="PS50268"/>
    </source>
</evidence>
<evidence type="ECO:0000256" key="1">
    <source>
        <dbReference type="ARBA" id="ARBA00003436"/>
    </source>
</evidence>
<keyword evidence="10 13" id="KW-0472">Membrane</keyword>
<dbReference type="GO" id="GO:0007156">
    <property type="term" value="P:homophilic cell adhesion via plasma membrane adhesion molecules"/>
    <property type="evidence" value="ECO:0007669"/>
    <property type="project" value="InterPro"/>
</dbReference>
<dbReference type="CDD" id="cd11304">
    <property type="entry name" value="Cadherin_repeat"/>
    <property type="match status" value="6"/>
</dbReference>
<evidence type="ECO:0000256" key="13">
    <source>
        <dbReference type="SAM" id="Phobius"/>
    </source>
</evidence>
<dbReference type="FunFam" id="2.60.40.60:FF:000002">
    <property type="entry name" value="Protocadherin alpha 2"/>
    <property type="match status" value="1"/>
</dbReference>
<evidence type="ECO:0000256" key="11">
    <source>
        <dbReference type="ARBA" id="ARBA00023180"/>
    </source>
</evidence>
<dbReference type="KEGG" id="pvp:111744375"/>
<dbReference type="PROSITE" id="PS00232">
    <property type="entry name" value="CADHERIN_1"/>
    <property type="match status" value="4"/>
</dbReference>
<evidence type="ECO:0000256" key="10">
    <source>
        <dbReference type="ARBA" id="ARBA00023136"/>
    </source>
</evidence>
<keyword evidence="16" id="KW-1185">Reference proteome</keyword>
<dbReference type="Proteomes" id="UP000515202">
    <property type="component" value="Unplaced"/>
</dbReference>
<dbReference type="Pfam" id="PF08266">
    <property type="entry name" value="Cadherin_2"/>
    <property type="match status" value="1"/>
</dbReference>
<feature type="domain" description="Cadherin" evidence="15">
    <location>
        <begin position="243"/>
        <end position="347"/>
    </location>
</feature>
<dbReference type="GeneID" id="111744375"/>
<keyword evidence="11" id="KW-0325">Glycoprotein</keyword>
<dbReference type="PRINTS" id="PR00205">
    <property type="entry name" value="CADHERIN"/>
</dbReference>
<dbReference type="Gene3D" id="2.60.40.60">
    <property type="entry name" value="Cadherins"/>
    <property type="match status" value="6"/>
</dbReference>
<evidence type="ECO:0000256" key="2">
    <source>
        <dbReference type="ARBA" id="ARBA00004251"/>
    </source>
</evidence>
<dbReference type="GO" id="GO:0005509">
    <property type="term" value="F:calcium ion binding"/>
    <property type="evidence" value="ECO:0007669"/>
    <property type="project" value="UniProtKB-UniRule"/>
</dbReference>
<proteinExistence type="predicted"/>
<gene>
    <name evidence="17" type="primary">LOC111744375</name>
</gene>
<dbReference type="FunFam" id="2.60.40.60:FF:000001">
    <property type="entry name" value="Protocadherin alpha 2"/>
    <property type="match status" value="1"/>
</dbReference>
<feature type="domain" description="Cadherin" evidence="15">
    <location>
        <begin position="579"/>
        <end position="683"/>
    </location>
</feature>
<evidence type="ECO:0000256" key="4">
    <source>
        <dbReference type="ARBA" id="ARBA00022692"/>
    </source>
</evidence>
<comment type="subcellular location">
    <subcellularLocation>
        <location evidence="2">Cell membrane</location>
        <topology evidence="2">Single-pass type I membrane protein</topology>
    </subcellularLocation>
</comment>
<feature type="signal peptide" evidence="14">
    <location>
        <begin position="1"/>
        <end position="29"/>
    </location>
</feature>
<dbReference type="FunFam" id="2.60.40.60:FF:000004">
    <property type="entry name" value="Protocadherin 1 gamma 2"/>
    <property type="match status" value="1"/>
</dbReference>
<evidence type="ECO:0000313" key="16">
    <source>
        <dbReference type="Proteomes" id="UP000515202"/>
    </source>
</evidence>
<dbReference type="PANTHER" id="PTHR24028:SF134">
    <property type="entry name" value="PROTOCADHERIN GAMMA-A2"/>
    <property type="match status" value="1"/>
</dbReference>
<dbReference type="PROSITE" id="PS50268">
    <property type="entry name" value="CADHERIN_2"/>
    <property type="match status" value="6"/>
</dbReference>
<evidence type="ECO:0000256" key="6">
    <source>
        <dbReference type="ARBA" id="ARBA00022737"/>
    </source>
</evidence>
<evidence type="ECO:0000256" key="8">
    <source>
        <dbReference type="ARBA" id="ARBA00022889"/>
    </source>
</evidence>
<dbReference type="Pfam" id="PF16492">
    <property type="entry name" value="Cadherin_C_2"/>
    <property type="match status" value="1"/>
</dbReference>
<evidence type="ECO:0000256" key="7">
    <source>
        <dbReference type="ARBA" id="ARBA00022837"/>
    </source>
</evidence>
<keyword evidence="3" id="KW-1003">Cell membrane</keyword>
<protein>
    <submittedName>
        <fullName evidence="17">Protocadherin gamma-A2-like isoform X1</fullName>
    </submittedName>
</protein>
<dbReference type="RefSeq" id="XP_023390647.1">
    <property type="nucleotide sequence ID" value="XM_023534879.1"/>
</dbReference>
<dbReference type="GO" id="GO:0005886">
    <property type="term" value="C:plasma membrane"/>
    <property type="evidence" value="ECO:0007669"/>
    <property type="project" value="UniProtKB-SubCell"/>
</dbReference>
<name>A0A6P6CTA6_PTEVA</name>
<keyword evidence="9 13" id="KW-1133">Transmembrane helix</keyword>
<dbReference type="AlphaFoldDB" id="A0A6P6CTA6"/>
<organism evidence="16 17">
    <name type="scientific">Pteropus vampyrus</name>
    <name type="common">Large flying fox</name>
    <dbReference type="NCBI Taxonomy" id="132908"/>
    <lineage>
        <taxon>Eukaryota</taxon>
        <taxon>Metazoa</taxon>
        <taxon>Chordata</taxon>
        <taxon>Craniata</taxon>
        <taxon>Vertebrata</taxon>
        <taxon>Euteleostomi</taxon>
        <taxon>Mammalia</taxon>
        <taxon>Eutheria</taxon>
        <taxon>Laurasiatheria</taxon>
        <taxon>Chiroptera</taxon>
        <taxon>Yinpterochiroptera</taxon>
        <taxon>Pteropodoidea</taxon>
        <taxon>Pteropodidae</taxon>
        <taxon>Pteropodinae</taxon>
        <taxon>Pteropus</taxon>
    </lineage>
</organism>
<dbReference type="InterPro" id="IPR015919">
    <property type="entry name" value="Cadherin-like_sf"/>
</dbReference>
<sequence>MAVLQKLPQRRRLVLLCLVLAALWEAGVGQMRYSVPEEIDKGSFVGNIAKDLGLEPRELAERGVRIVSRGRTQLFALNPRGGSLVTAGRIDREELCSQSTQCLVNFNILLEDKLNIYSVEVEITDINDNAPRFGVEELELKISETTTPGFRIPLKSAHDADVGENTLQKYELNSNDHFSLDVRSGADGNKYPELVLERALDREEEAVHHLVLMALDAGDPVRSGTSRIRVMVLDANDNAPVFTQPEYRVSVPENVPVGTRILVVTATDADEGYNAQVAYFQEKTPGESSEVFELKSTSGEITITKSLDYEDAKFHEIDIEAQDGPGLLTRTKVIVTVLDVNDNAPEFYMTSATSSISEDSPPGTIIALFNVHDRDSGKNAFLTCSLPENLPFKLERSVDNYHRLVTTRALDREQFSSYNITVTAKDGGNPSLSTDAHVLLQVADINDNPPMFPHTSYSAYIPENNPRGASIISVTAHDPDSDDNAHVTYSLTEYTLQGTPLSSYISINSDTGVLYALSSFDYERFRDLQLWVTARDSGTPQLSSNVFLRLFVLDQNDNIPEILYPTLPTDGSTGVELAPRSAEPGYLVTKVVAEDKDSGQNAWLSYRLLKASEPGLFAIGLHTGEVRTQRALLDRDALKQSLVVAVQDHGQPPLSATVTLTVAIADSIPDVLADLGSLEIPHDSDASGLTLYLVVAVAAVSCIFLAFVTVLLALRVRRWYTSRLLQVSRGRLANVPASQFVGVDGVQAFLQTYSHEVSLTADSRKSHLIFPQPNYADTLISQESCEKSDFLSVPQTLLEVEEETFPQVNSLHNILVSYY</sequence>
<dbReference type="InterPro" id="IPR050174">
    <property type="entry name" value="Protocadherin/Cadherin-CA"/>
</dbReference>
<keyword evidence="6" id="KW-0677">Repeat</keyword>